<dbReference type="AlphaFoldDB" id="A0A366H3B0"/>
<accession>A0A366H3B0</accession>
<feature type="transmembrane region" description="Helical" evidence="1">
    <location>
        <begin position="361"/>
        <end position="386"/>
    </location>
</feature>
<protein>
    <submittedName>
        <fullName evidence="3">Putative ABC transport system permease protein</fullName>
    </submittedName>
</protein>
<name>A0A366H3B0_9BACT</name>
<keyword evidence="1" id="KW-0812">Transmembrane</keyword>
<dbReference type="Proteomes" id="UP000253426">
    <property type="component" value="Unassembled WGS sequence"/>
</dbReference>
<dbReference type="InterPro" id="IPR051125">
    <property type="entry name" value="ABC-4/HrtB_transporter"/>
</dbReference>
<keyword evidence="1" id="KW-1133">Transmembrane helix</keyword>
<keyword evidence="4" id="KW-1185">Reference proteome</keyword>
<dbReference type="PANTHER" id="PTHR43738">
    <property type="entry name" value="ABC TRANSPORTER, MEMBRANE PROTEIN"/>
    <property type="match status" value="1"/>
</dbReference>
<evidence type="ECO:0000313" key="3">
    <source>
        <dbReference type="EMBL" id="RBP36323.1"/>
    </source>
</evidence>
<keyword evidence="1" id="KW-0472">Membrane</keyword>
<sequence length="399" mass="43357">MDIMSAAGSLHLAWRYIAHHRVRTLLLALALGLTLALPLAVRTLLRIAQQEWRARAQATPLVLGAKGSALELTLNALYFRRQGVDTIPAKSTRLVRDTSLGQAIPLHVRFHSQESPIVGTSLDYFGFRGLQLAEGHTLGRLGDCVVGAEVARKRNLKPGSYVMSSPEQVFDLAGVYPLNMRVTGILAENHTADDQAIFVDVKTAWLIEGIAHGHEDLVKTADATQIQEKQEGNVVGSKAVRMYAEVTDANIGGFHFHGDSDTYSISGVLVVPKDAKSQALLLGKFQNGGEQQTLQLVQPPQEMDALLATLVQAERFALLLLLLLGVAVVLIVILVFALSFRLRRREFATLEDIGISRSTIALVKTCEILLVSAASLAIVAITLWLVQHYGAVMVRAGVQ</sequence>
<dbReference type="PANTHER" id="PTHR43738:SF2">
    <property type="entry name" value="ABC TRANSPORTER PERMEASE"/>
    <property type="match status" value="1"/>
</dbReference>
<gene>
    <name evidence="3" type="ORF">DES53_11712</name>
</gene>
<dbReference type="InterPro" id="IPR025857">
    <property type="entry name" value="MacB_PCD"/>
</dbReference>
<proteinExistence type="predicted"/>
<evidence type="ECO:0000313" key="4">
    <source>
        <dbReference type="Proteomes" id="UP000253426"/>
    </source>
</evidence>
<feature type="transmembrane region" description="Helical" evidence="1">
    <location>
        <begin position="316"/>
        <end position="340"/>
    </location>
</feature>
<dbReference type="EMBL" id="QNRR01000017">
    <property type="protein sequence ID" value="RBP36323.1"/>
    <property type="molecule type" value="Genomic_DNA"/>
</dbReference>
<comment type="caution">
    <text evidence="3">The sequence shown here is derived from an EMBL/GenBank/DDBJ whole genome shotgun (WGS) entry which is preliminary data.</text>
</comment>
<organism evidence="3 4">
    <name type="scientific">Roseimicrobium gellanilyticum</name>
    <dbReference type="NCBI Taxonomy" id="748857"/>
    <lineage>
        <taxon>Bacteria</taxon>
        <taxon>Pseudomonadati</taxon>
        <taxon>Verrucomicrobiota</taxon>
        <taxon>Verrucomicrobiia</taxon>
        <taxon>Verrucomicrobiales</taxon>
        <taxon>Verrucomicrobiaceae</taxon>
        <taxon>Roseimicrobium</taxon>
    </lineage>
</organism>
<feature type="domain" description="MacB-like periplasmic core" evidence="2">
    <location>
        <begin position="107"/>
        <end position="208"/>
    </location>
</feature>
<reference evidence="3 4" key="1">
    <citation type="submission" date="2018-06" db="EMBL/GenBank/DDBJ databases">
        <title>Genomic Encyclopedia of Type Strains, Phase IV (KMG-IV): sequencing the most valuable type-strain genomes for metagenomic binning, comparative biology and taxonomic classification.</title>
        <authorList>
            <person name="Goeker M."/>
        </authorList>
    </citation>
    <scope>NUCLEOTIDE SEQUENCE [LARGE SCALE GENOMIC DNA]</scope>
    <source>
        <strain evidence="3 4">DSM 25532</strain>
    </source>
</reference>
<dbReference type="OrthoDB" id="9784014at2"/>
<evidence type="ECO:0000256" key="1">
    <source>
        <dbReference type="SAM" id="Phobius"/>
    </source>
</evidence>
<dbReference type="Pfam" id="PF12704">
    <property type="entry name" value="MacB_PCD"/>
    <property type="match status" value="1"/>
</dbReference>
<evidence type="ECO:0000259" key="2">
    <source>
        <dbReference type="Pfam" id="PF12704"/>
    </source>
</evidence>